<protein>
    <submittedName>
        <fullName evidence="1">Addiction module antidote protein</fullName>
    </submittedName>
</protein>
<dbReference type="GO" id="GO:0003677">
    <property type="term" value="F:DNA binding"/>
    <property type="evidence" value="ECO:0007669"/>
    <property type="project" value="InterPro"/>
</dbReference>
<dbReference type="AlphaFoldDB" id="A0A9D7IBZ2"/>
<dbReference type="NCBIfam" id="TIGR02684">
    <property type="entry name" value="dnstrm_HI1420"/>
    <property type="match status" value="1"/>
</dbReference>
<dbReference type="SUPFAM" id="SSF47413">
    <property type="entry name" value="lambda repressor-like DNA-binding domains"/>
    <property type="match status" value="1"/>
</dbReference>
<accession>A0A9D7IBZ2</accession>
<dbReference type="InterPro" id="IPR010982">
    <property type="entry name" value="Lambda_DNA-bd_dom_sf"/>
</dbReference>
<name>A0A9D7IBZ2_9RHOO</name>
<dbReference type="Gene3D" id="1.10.260.40">
    <property type="entry name" value="lambda repressor-like DNA-binding domains"/>
    <property type="match status" value="1"/>
</dbReference>
<dbReference type="InterPro" id="IPR001387">
    <property type="entry name" value="Cro/C1-type_HTH"/>
</dbReference>
<evidence type="ECO:0000313" key="1">
    <source>
        <dbReference type="EMBL" id="MBK7422405.1"/>
    </source>
</evidence>
<gene>
    <name evidence="1" type="ORF">IPJ48_04525</name>
</gene>
<dbReference type="Proteomes" id="UP000886602">
    <property type="component" value="Unassembled WGS sequence"/>
</dbReference>
<dbReference type="EMBL" id="JADJNC010000006">
    <property type="protein sequence ID" value="MBK7422405.1"/>
    <property type="molecule type" value="Genomic_DNA"/>
</dbReference>
<dbReference type="PANTHER" id="PTHR40275:SF1">
    <property type="entry name" value="SSL7038 PROTEIN"/>
    <property type="match status" value="1"/>
</dbReference>
<sequence>MTKKIRIADLPDFDPAEHLKDEDDMAAYLTVILEENDSALLAAALGDIARARGMTDIARASGITREALYRALRPDAQPRFDTISRVCTALGVRLVAQAVRT</sequence>
<organism evidence="1 2">
    <name type="scientific">Candidatus Propionivibrio dominans</name>
    <dbReference type="NCBI Taxonomy" id="2954373"/>
    <lineage>
        <taxon>Bacteria</taxon>
        <taxon>Pseudomonadati</taxon>
        <taxon>Pseudomonadota</taxon>
        <taxon>Betaproteobacteria</taxon>
        <taxon>Rhodocyclales</taxon>
        <taxon>Rhodocyclaceae</taxon>
        <taxon>Propionivibrio</taxon>
    </lineage>
</organism>
<reference evidence="1" key="1">
    <citation type="submission" date="2020-10" db="EMBL/GenBank/DDBJ databases">
        <title>Connecting structure to function with the recovery of over 1000 high-quality activated sludge metagenome-assembled genomes encoding full-length rRNA genes using long-read sequencing.</title>
        <authorList>
            <person name="Singleton C.M."/>
            <person name="Petriglieri F."/>
            <person name="Kristensen J.M."/>
            <person name="Kirkegaard R.H."/>
            <person name="Michaelsen T.Y."/>
            <person name="Andersen M.H."/>
            <person name="Karst S.M."/>
            <person name="Dueholm M.S."/>
            <person name="Nielsen P.H."/>
            <person name="Albertsen M."/>
        </authorList>
    </citation>
    <scope>NUCLEOTIDE SEQUENCE</scope>
    <source>
        <strain evidence="1">EsbW_18-Q3-R4-48_MAXAC.044</strain>
    </source>
</reference>
<dbReference type="InterPro" id="IPR014057">
    <property type="entry name" value="HI1420"/>
</dbReference>
<proteinExistence type="predicted"/>
<evidence type="ECO:0000313" key="2">
    <source>
        <dbReference type="Proteomes" id="UP000886602"/>
    </source>
</evidence>
<comment type="caution">
    <text evidence="1">The sequence shown here is derived from an EMBL/GenBank/DDBJ whole genome shotgun (WGS) entry which is preliminary data.</text>
</comment>
<dbReference type="CDD" id="cd00093">
    <property type="entry name" value="HTH_XRE"/>
    <property type="match status" value="1"/>
</dbReference>
<dbReference type="PANTHER" id="PTHR40275">
    <property type="entry name" value="SSL7038 PROTEIN"/>
    <property type="match status" value="1"/>
</dbReference>
<dbReference type="Pfam" id="PF21716">
    <property type="entry name" value="dnstrm_HI1420"/>
    <property type="match status" value="1"/>
</dbReference>